<dbReference type="Gene3D" id="1.10.3470.10">
    <property type="entry name" value="ABC transporter involved in vitamin B12 uptake, BtuC"/>
    <property type="match status" value="1"/>
</dbReference>
<proteinExistence type="inferred from homology"/>
<gene>
    <name evidence="9" type="ORF">G7026_21705</name>
</gene>
<evidence type="ECO:0000256" key="7">
    <source>
        <dbReference type="ARBA" id="ARBA00023136"/>
    </source>
</evidence>
<comment type="caution">
    <text evidence="9">The sequence shown here is derived from an EMBL/GenBank/DDBJ whole genome shotgun (WGS) entry which is preliminary data.</text>
</comment>
<feature type="transmembrane region" description="Helical" evidence="8">
    <location>
        <begin position="279"/>
        <end position="298"/>
    </location>
</feature>
<feature type="transmembrane region" description="Helical" evidence="8">
    <location>
        <begin position="63"/>
        <end position="80"/>
    </location>
</feature>
<keyword evidence="3" id="KW-0813">Transport</keyword>
<reference evidence="9 10" key="1">
    <citation type="submission" date="2020-02" db="EMBL/GenBank/DDBJ databases">
        <title>Synteny-based analysis reveals conserved mechanism for high triclosan tolerance in Pseudomonas, as well as instances of horizontal transfer.</title>
        <authorList>
            <person name="Mcfarland A.G."/>
            <person name="Bertucci H.K."/>
            <person name="Litmann E."/>
            <person name="Shen J."/>
            <person name="Huttenhower C."/>
            <person name="Hartmann E.M."/>
        </authorList>
    </citation>
    <scope>NUCLEOTIDE SEQUENCE [LARGE SCALE GENOMIC DNA]</scope>
    <source>
        <strain evidence="9 10">115A1</strain>
    </source>
</reference>
<comment type="subcellular location">
    <subcellularLocation>
        <location evidence="1">Cell membrane</location>
        <topology evidence="1">Multi-pass membrane protein</topology>
    </subcellularLocation>
</comment>
<keyword evidence="4" id="KW-1003">Cell membrane</keyword>
<organism evidence="9 10">
    <name type="scientific">Stutzerimonas azotifigens</name>
    <dbReference type="NCBI Taxonomy" id="291995"/>
    <lineage>
        <taxon>Bacteria</taxon>
        <taxon>Pseudomonadati</taxon>
        <taxon>Pseudomonadota</taxon>
        <taxon>Gammaproteobacteria</taxon>
        <taxon>Pseudomonadales</taxon>
        <taxon>Pseudomonadaceae</taxon>
        <taxon>Stutzerimonas</taxon>
    </lineage>
</organism>
<feature type="transmembrane region" description="Helical" evidence="8">
    <location>
        <begin position="305"/>
        <end position="325"/>
    </location>
</feature>
<evidence type="ECO:0000256" key="8">
    <source>
        <dbReference type="SAM" id="Phobius"/>
    </source>
</evidence>
<evidence type="ECO:0000256" key="4">
    <source>
        <dbReference type="ARBA" id="ARBA00022475"/>
    </source>
</evidence>
<dbReference type="Pfam" id="PF01032">
    <property type="entry name" value="FecCD"/>
    <property type="match status" value="1"/>
</dbReference>
<accession>A0ABR5Z705</accession>
<evidence type="ECO:0000313" key="10">
    <source>
        <dbReference type="Proteomes" id="UP000786387"/>
    </source>
</evidence>
<dbReference type="PANTHER" id="PTHR30472">
    <property type="entry name" value="FERRIC ENTEROBACTIN TRANSPORT SYSTEM PERMEASE PROTEIN"/>
    <property type="match status" value="1"/>
</dbReference>
<dbReference type="EMBL" id="JAAMRF010000014">
    <property type="protein sequence ID" value="MBA1275965.1"/>
    <property type="molecule type" value="Genomic_DNA"/>
</dbReference>
<feature type="transmembrane region" description="Helical" evidence="8">
    <location>
        <begin position="193"/>
        <end position="216"/>
    </location>
</feature>
<evidence type="ECO:0000256" key="1">
    <source>
        <dbReference type="ARBA" id="ARBA00004651"/>
    </source>
</evidence>
<feature type="transmembrane region" description="Helical" evidence="8">
    <location>
        <begin position="92"/>
        <end position="111"/>
    </location>
</feature>
<keyword evidence="5 8" id="KW-0812">Transmembrane</keyword>
<evidence type="ECO:0000256" key="3">
    <source>
        <dbReference type="ARBA" id="ARBA00022448"/>
    </source>
</evidence>
<keyword evidence="7 8" id="KW-0472">Membrane</keyword>
<dbReference type="SUPFAM" id="SSF81345">
    <property type="entry name" value="ABC transporter involved in vitamin B12 uptake, BtuC"/>
    <property type="match status" value="1"/>
</dbReference>
<feature type="transmembrane region" description="Helical" evidence="8">
    <location>
        <begin position="117"/>
        <end position="137"/>
    </location>
</feature>
<dbReference type="PANTHER" id="PTHR30472:SF1">
    <property type="entry name" value="FE(3+) DICITRATE TRANSPORT SYSTEM PERMEASE PROTEIN FECC-RELATED"/>
    <property type="match status" value="1"/>
</dbReference>
<name>A0ABR5Z705_9GAMM</name>
<evidence type="ECO:0000313" key="9">
    <source>
        <dbReference type="EMBL" id="MBA1275965.1"/>
    </source>
</evidence>
<dbReference type="RefSeq" id="WP_181073129.1">
    <property type="nucleotide sequence ID" value="NZ_JAAMRF010000014.1"/>
</dbReference>
<feature type="transmembrane region" description="Helical" evidence="8">
    <location>
        <begin position="237"/>
        <end position="267"/>
    </location>
</feature>
<keyword evidence="10" id="KW-1185">Reference proteome</keyword>
<evidence type="ECO:0000256" key="5">
    <source>
        <dbReference type="ARBA" id="ARBA00022692"/>
    </source>
</evidence>
<dbReference type="InterPro" id="IPR000522">
    <property type="entry name" value="ABC_transptr_permease_BtuC"/>
</dbReference>
<comment type="similarity">
    <text evidence="2">Belongs to the binding-protein-dependent transport system permease family. FecCD subfamily.</text>
</comment>
<sequence length="333" mass="34372">MSPTHRSLGRMLLLAVAALLLLSLASLLFGAGQVSPWRSLMTLGGVADPDARFVISELRLPRTLLGILVGVALGAAGTVLQSATRNPLAEPGLLGVSAGASFAVVLAVSLGTSSSSANLAVAISGALIGCALVLLVTRVRGLGDDPVRLVLAGAAFSSILFAASTLIMLHDQRTADDIRFWIIGALAGRSNDVLIWTLPGLLLGLLVLLPIIRPLAALALGETMASGLGHHPRVTRIVALFSVAILVGTAVSAAGPISFVGLVVPFIARRLAGPDVRRALLLALLIGPSIMLMADIFSRLLVKPYELPIGVVTAFIGAPVLIAVVRSHRIPRL</sequence>
<feature type="transmembrane region" description="Helical" evidence="8">
    <location>
        <begin position="149"/>
        <end position="169"/>
    </location>
</feature>
<dbReference type="InterPro" id="IPR037294">
    <property type="entry name" value="ABC_BtuC-like"/>
</dbReference>
<dbReference type="CDD" id="cd06550">
    <property type="entry name" value="TM_ABC_iron-siderophores_like"/>
    <property type="match status" value="1"/>
</dbReference>
<evidence type="ECO:0000256" key="2">
    <source>
        <dbReference type="ARBA" id="ARBA00007935"/>
    </source>
</evidence>
<dbReference type="Proteomes" id="UP000786387">
    <property type="component" value="Unassembled WGS sequence"/>
</dbReference>
<evidence type="ECO:0000256" key="6">
    <source>
        <dbReference type="ARBA" id="ARBA00022989"/>
    </source>
</evidence>
<protein>
    <submittedName>
        <fullName evidence="9">Iron ABC transporter permease</fullName>
    </submittedName>
</protein>
<keyword evidence="6 8" id="KW-1133">Transmembrane helix</keyword>